<reference evidence="1 2" key="1">
    <citation type="journal article" date="2008" name="Nature">
        <title>The genome of Laccaria bicolor provides insights into mycorrhizal symbiosis.</title>
        <authorList>
            <person name="Martin F."/>
            <person name="Aerts A."/>
            <person name="Ahren D."/>
            <person name="Brun A."/>
            <person name="Danchin E.G.J."/>
            <person name="Duchaussoy F."/>
            <person name="Gibon J."/>
            <person name="Kohler A."/>
            <person name="Lindquist E."/>
            <person name="Pereda V."/>
            <person name="Salamov A."/>
            <person name="Shapiro H.J."/>
            <person name="Wuyts J."/>
            <person name="Blaudez D."/>
            <person name="Buee M."/>
            <person name="Brokstein P."/>
            <person name="Canbaeck B."/>
            <person name="Cohen D."/>
            <person name="Courty P.E."/>
            <person name="Coutinho P.M."/>
            <person name="Delaruelle C."/>
            <person name="Detter J.C."/>
            <person name="Deveau A."/>
            <person name="DiFazio S."/>
            <person name="Duplessis S."/>
            <person name="Fraissinet-Tachet L."/>
            <person name="Lucic E."/>
            <person name="Frey-Klett P."/>
            <person name="Fourrey C."/>
            <person name="Feussner I."/>
            <person name="Gay G."/>
            <person name="Grimwood J."/>
            <person name="Hoegger P.J."/>
            <person name="Jain P."/>
            <person name="Kilaru S."/>
            <person name="Labbe J."/>
            <person name="Lin Y.C."/>
            <person name="Legue V."/>
            <person name="Le Tacon F."/>
            <person name="Marmeisse R."/>
            <person name="Melayah D."/>
            <person name="Montanini B."/>
            <person name="Muratet M."/>
            <person name="Nehls U."/>
            <person name="Niculita-Hirzel H."/>
            <person name="Oudot-Le Secq M.P."/>
            <person name="Peter M."/>
            <person name="Quesneville H."/>
            <person name="Rajashekar B."/>
            <person name="Reich M."/>
            <person name="Rouhier N."/>
            <person name="Schmutz J."/>
            <person name="Yin T."/>
            <person name="Chalot M."/>
            <person name="Henrissat B."/>
            <person name="Kuees U."/>
            <person name="Lucas S."/>
            <person name="Van de Peer Y."/>
            <person name="Podila G.K."/>
            <person name="Polle A."/>
            <person name="Pukkila P.J."/>
            <person name="Richardson P.M."/>
            <person name="Rouze P."/>
            <person name="Sanders I.R."/>
            <person name="Stajich J.E."/>
            <person name="Tunlid A."/>
            <person name="Tuskan G."/>
            <person name="Grigoriev I.V."/>
        </authorList>
    </citation>
    <scope>NUCLEOTIDE SEQUENCE [LARGE SCALE GENOMIC DNA]</scope>
    <source>
        <strain evidence="2">S238N-H82 / ATCC MYA-4686</strain>
    </source>
</reference>
<evidence type="ECO:0000313" key="2">
    <source>
        <dbReference type="Proteomes" id="UP000001194"/>
    </source>
</evidence>
<accession>B0DYW0</accession>
<keyword evidence="2" id="KW-1185">Reference proteome</keyword>
<dbReference type="AlphaFoldDB" id="B0DYW0"/>
<protein>
    <submittedName>
        <fullName evidence="1">Predicted protein</fullName>
    </submittedName>
</protein>
<dbReference type="GeneID" id="6084764"/>
<dbReference type="KEGG" id="lbc:LACBIDRAFT_314603"/>
<evidence type="ECO:0000313" key="1">
    <source>
        <dbReference type="EMBL" id="EDR00211.1"/>
    </source>
</evidence>
<dbReference type="RefSeq" id="XP_001889120.1">
    <property type="nucleotide sequence ID" value="XM_001889085.1"/>
</dbReference>
<name>B0DYW0_LACBS</name>
<dbReference type="Proteomes" id="UP000001194">
    <property type="component" value="Unassembled WGS sequence"/>
</dbReference>
<proteinExistence type="predicted"/>
<dbReference type="HOGENOM" id="CLU_2923040_0_0_1"/>
<dbReference type="InParanoid" id="B0DYW0"/>
<organism evidence="2">
    <name type="scientific">Laccaria bicolor (strain S238N-H82 / ATCC MYA-4686)</name>
    <name type="common">Bicoloured deceiver</name>
    <name type="synonym">Laccaria laccata var. bicolor</name>
    <dbReference type="NCBI Taxonomy" id="486041"/>
    <lineage>
        <taxon>Eukaryota</taxon>
        <taxon>Fungi</taxon>
        <taxon>Dikarya</taxon>
        <taxon>Basidiomycota</taxon>
        <taxon>Agaricomycotina</taxon>
        <taxon>Agaricomycetes</taxon>
        <taxon>Agaricomycetidae</taxon>
        <taxon>Agaricales</taxon>
        <taxon>Agaricineae</taxon>
        <taxon>Hydnangiaceae</taxon>
        <taxon>Laccaria</taxon>
    </lineage>
</organism>
<dbReference type="EMBL" id="DS547152">
    <property type="protein sequence ID" value="EDR00211.1"/>
    <property type="molecule type" value="Genomic_DNA"/>
</dbReference>
<sequence>MATTMCSITSPESYETPEHCCRLSPSILCSIHLAFPIPSSSTVRRYLPSSQLLIALDAVAMLQCWTIA</sequence>
<gene>
    <name evidence="1" type="ORF">LACBIDRAFT_314603</name>
</gene>